<feature type="domain" description="CCHC-type" evidence="2">
    <location>
        <begin position="205"/>
        <end position="219"/>
    </location>
</feature>
<evidence type="ECO:0000256" key="1">
    <source>
        <dbReference type="PROSITE-ProRule" id="PRU00047"/>
    </source>
</evidence>
<protein>
    <recommendedName>
        <fullName evidence="2">CCHC-type domain-containing protein</fullName>
    </recommendedName>
</protein>
<dbReference type="SUPFAM" id="SSF57756">
    <property type="entry name" value="Retrovirus zinc finger-like domains"/>
    <property type="match status" value="1"/>
</dbReference>
<dbReference type="Gene3D" id="4.10.60.10">
    <property type="entry name" value="Zinc finger, CCHC-type"/>
    <property type="match status" value="1"/>
</dbReference>
<dbReference type="AlphaFoldDB" id="A0A085LZZ7"/>
<keyword evidence="1" id="KW-0862">Zinc</keyword>
<dbReference type="PROSITE" id="PS50158">
    <property type="entry name" value="ZF_CCHC"/>
    <property type="match status" value="1"/>
</dbReference>
<keyword evidence="1" id="KW-0863">Zinc-finger</keyword>
<dbReference type="EMBL" id="KL363252">
    <property type="protein sequence ID" value="KFD50543.1"/>
    <property type="molecule type" value="Genomic_DNA"/>
</dbReference>
<proteinExistence type="predicted"/>
<dbReference type="PANTHER" id="PTHR46888:SF1">
    <property type="entry name" value="RIBONUCLEASE H"/>
    <property type="match status" value="1"/>
</dbReference>
<evidence type="ECO:0000259" key="2">
    <source>
        <dbReference type="PROSITE" id="PS50158"/>
    </source>
</evidence>
<dbReference type="InterPro" id="IPR001878">
    <property type="entry name" value="Znf_CCHC"/>
</dbReference>
<accession>A0A085LZZ7</accession>
<organism evidence="3 4">
    <name type="scientific">Trichuris suis</name>
    <name type="common">pig whipworm</name>
    <dbReference type="NCBI Taxonomy" id="68888"/>
    <lineage>
        <taxon>Eukaryota</taxon>
        <taxon>Metazoa</taxon>
        <taxon>Ecdysozoa</taxon>
        <taxon>Nematoda</taxon>
        <taxon>Enoplea</taxon>
        <taxon>Dorylaimia</taxon>
        <taxon>Trichinellida</taxon>
        <taxon>Trichuridae</taxon>
        <taxon>Trichuris</taxon>
    </lineage>
</organism>
<evidence type="ECO:0000313" key="3">
    <source>
        <dbReference type="EMBL" id="KFD50543.1"/>
    </source>
</evidence>
<evidence type="ECO:0000313" key="4">
    <source>
        <dbReference type="Proteomes" id="UP000030764"/>
    </source>
</evidence>
<dbReference type="InterPro" id="IPR036875">
    <property type="entry name" value="Znf_CCHC_sf"/>
</dbReference>
<dbReference type="GO" id="GO:0008270">
    <property type="term" value="F:zinc ion binding"/>
    <property type="evidence" value="ECO:0007669"/>
    <property type="project" value="UniProtKB-KW"/>
</dbReference>
<dbReference type="SMART" id="SM00343">
    <property type="entry name" value="ZnF_C2HC"/>
    <property type="match status" value="1"/>
</dbReference>
<dbReference type="Pfam" id="PF00098">
    <property type="entry name" value="zf-CCHC"/>
    <property type="match status" value="1"/>
</dbReference>
<dbReference type="Proteomes" id="UP000030764">
    <property type="component" value="Unassembled WGS sequence"/>
</dbReference>
<keyword evidence="1" id="KW-0479">Metal-binding</keyword>
<name>A0A085LZZ7_9BILA</name>
<dbReference type="PANTHER" id="PTHR46888">
    <property type="entry name" value="ZINC KNUCKLE DOMAINCONTAINING PROTEIN-RELATED"/>
    <property type="match status" value="1"/>
</dbReference>
<sequence>MVRQTTSYRGMETTQPDKSVDVKLIPKYDCSARQSITEWLEKVELLCRLRGIDDVATVIPLRLTGGAFAVYMQLTAEDQKDPAKVKKALTAAFAMDSFVAYEQFVSRKLRADEPPDMFLAELRRLAALFGGVSERTLACAFVAGLPGNVRQFLGAGSRTEELSLSQILARARAIIVDDRPTGVQEACLGTAESELRSRSVRLGQRCFSCGDVGHFARECLNPRQNPGSGEKKRVGQKSWCKMRNRRPNEWPRRCCRYAPGKQPRGGGLSASLLPSWTLTKALPTVQLGIDGVQRNALVDTGCPMCVAHVGSCKSWRKRRVSMITVDGKEWRCRGYGVVCLESAASG</sequence>
<dbReference type="GO" id="GO:0003676">
    <property type="term" value="F:nucleic acid binding"/>
    <property type="evidence" value="ECO:0007669"/>
    <property type="project" value="InterPro"/>
</dbReference>
<dbReference type="GO" id="GO:0019899">
    <property type="term" value="F:enzyme binding"/>
    <property type="evidence" value="ECO:0007669"/>
    <property type="project" value="UniProtKB-ARBA"/>
</dbReference>
<keyword evidence="4" id="KW-1185">Reference proteome</keyword>
<reference evidence="3 4" key="1">
    <citation type="journal article" date="2014" name="Nat. Genet.">
        <title>Genome and transcriptome of the porcine whipworm Trichuris suis.</title>
        <authorList>
            <person name="Jex A.R."/>
            <person name="Nejsum P."/>
            <person name="Schwarz E.M."/>
            <person name="Hu L."/>
            <person name="Young N.D."/>
            <person name="Hall R.S."/>
            <person name="Korhonen P.K."/>
            <person name="Liao S."/>
            <person name="Thamsborg S."/>
            <person name="Xia J."/>
            <person name="Xu P."/>
            <person name="Wang S."/>
            <person name="Scheerlinck J.P."/>
            <person name="Hofmann A."/>
            <person name="Sternberg P.W."/>
            <person name="Wang J."/>
            <person name="Gasser R.B."/>
        </authorList>
    </citation>
    <scope>NUCLEOTIDE SEQUENCE [LARGE SCALE GENOMIC DNA]</scope>
    <source>
        <strain evidence="3">DCEP-RM93M</strain>
    </source>
</reference>
<gene>
    <name evidence="3" type="ORF">M513_08611</name>
</gene>